<dbReference type="Pfam" id="PF23559">
    <property type="entry name" value="WHD_DRP"/>
    <property type="match status" value="1"/>
</dbReference>
<dbReference type="GO" id="GO:0042742">
    <property type="term" value="P:defense response to bacterium"/>
    <property type="evidence" value="ECO:0007669"/>
    <property type="project" value="UniProtKB-ARBA"/>
</dbReference>
<evidence type="ECO:0000259" key="6">
    <source>
        <dbReference type="Pfam" id="PF00931"/>
    </source>
</evidence>
<gene>
    <name evidence="10" type="ORF">GSMUA_32720.1</name>
</gene>
<reference evidence="10" key="1">
    <citation type="submission" date="2021-03" db="EMBL/GenBank/DDBJ databases">
        <authorList>
            <consortium name="Genoscope - CEA"/>
            <person name="William W."/>
        </authorList>
    </citation>
    <scope>NUCLEOTIDE SEQUENCE</scope>
    <source>
        <strain evidence="10">Doubled-haploid Pahang</strain>
    </source>
</reference>
<keyword evidence="5" id="KW-0611">Plant defense</keyword>
<dbReference type="Gene3D" id="3.40.50.300">
    <property type="entry name" value="P-loop containing nucleotide triphosphate hydrolases"/>
    <property type="match status" value="1"/>
</dbReference>
<dbReference type="InterPro" id="IPR027417">
    <property type="entry name" value="P-loop_NTPase"/>
</dbReference>
<dbReference type="EMBL" id="HG996473">
    <property type="protein sequence ID" value="CAG1857366.1"/>
    <property type="molecule type" value="Genomic_DNA"/>
</dbReference>
<dbReference type="GO" id="GO:0002758">
    <property type="term" value="P:innate immune response-activating signaling pathway"/>
    <property type="evidence" value="ECO:0007669"/>
    <property type="project" value="UniProtKB-ARBA"/>
</dbReference>
<dbReference type="Pfam" id="PF18052">
    <property type="entry name" value="Rx_N"/>
    <property type="match status" value="1"/>
</dbReference>
<comment type="similarity">
    <text evidence="1">Belongs to the disease resistance NB-LRR family.</text>
</comment>
<dbReference type="InterPro" id="IPR041118">
    <property type="entry name" value="Rx_N"/>
</dbReference>
<evidence type="ECO:0000256" key="5">
    <source>
        <dbReference type="ARBA" id="ARBA00022821"/>
    </source>
</evidence>
<dbReference type="GO" id="GO:0009626">
    <property type="term" value="P:plant-type hypersensitive response"/>
    <property type="evidence" value="ECO:0007669"/>
    <property type="project" value="UniProtKB-ARBA"/>
</dbReference>
<proteinExistence type="inferred from homology"/>
<dbReference type="Gene3D" id="1.10.8.430">
    <property type="entry name" value="Helical domain of apoptotic protease-activating factors"/>
    <property type="match status" value="1"/>
</dbReference>
<dbReference type="InterPro" id="IPR042197">
    <property type="entry name" value="Apaf_helical"/>
</dbReference>
<dbReference type="InterPro" id="IPR055414">
    <property type="entry name" value="LRR_R13L4/SHOC2-like"/>
</dbReference>
<evidence type="ECO:0000259" key="7">
    <source>
        <dbReference type="Pfam" id="PF18052"/>
    </source>
</evidence>
<dbReference type="PANTHER" id="PTHR23155:SF1052">
    <property type="entry name" value="DISEASE RESISTANCE PROTEIN RPM1"/>
    <property type="match status" value="1"/>
</dbReference>
<keyword evidence="4" id="KW-0547">Nucleotide-binding</keyword>
<evidence type="ECO:0000259" key="8">
    <source>
        <dbReference type="Pfam" id="PF23559"/>
    </source>
</evidence>
<keyword evidence="3" id="KW-0677">Repeat</keyword>
<dbReference type="InterPro" id="IPR044974">
    <property type="entry name" value="Disease_R_plants"/>
</dbReference>
<dbReference type="FunFam" id="1.10.10.10:FF:000322">
    <property type="entry name" value="Probable disease resistance protein At1g63360"/>
    <property type="match status" value="1"/>
</dbReference>
<dbReference type="PRINTS" id="PR00364">
    <property type="entry name" value="DISEASERSIST"/>
</dbReference>
<organism evidence="10">
    <name type="scientific">Musa acuminata subsp. malaccensis</name>
    <name type="common">Wild banana</name>
    <name type="synonym">Musa malaccensis</name>
    <dbReference type="NCBI Taxonomy" id="214687"/>
    <lineage>
        <taxon>Eukaryota</taxon>
        <taxon>Viridiplantae</taxon>
        <taxon>Streptophyta</taxon>
        <taxon>Embryophyta</taxon>
        <taxon>Tracheophyta</taxon>
        <taxon>Spermatophyta</taxon>
        <taxon>Magnoliopsida</taxon>
        <taxon>Liliopsida</taxon>
        <taxon>Zingiberales</taxon>
        <taxon>Musaceae</taxon>
        <taxon>Musa</taxon>
    </lineage>
</organism>
<dbReference type="Gene3D" id="3.80.10.10">
    <property type="entry name" value="Ribonuclease Inhibitor"/>
    <property type="match status" value="2"/>
</dbReference>
<evidence type="ECO:0000259" key="9">
    <source>
        <dbReference type="Pfam" id="PF23598"/>
    </source>
</evidence>
<feature type="domain" description="NB-ARC" evidence="6">
    <location>
        <begin position="481"/>
        <end position="649"/>
    </location>
</feature>
<feature type="domain" description="Disease resistance protein winged helix" evidence="8">
    <location>
        <begin position="732"/>
        <end position="803"/>
    </location>
</feature>
<evidence type="ECO:0000256" key="2">
    <source>
        <dbReference type="ARBA" id="ARBA00022614"/>
    </source>
</evidence>
<feature type="domain" description="Disease resistance R13L4/SHOC-2-like LRR" evidence="9">
    <location>
        <begin position="848"/>
        <end position="1146"/>
    </location>
</feature>
<protein>
    <submittedName>
        <fullName evidence="10">(wild Malaysian banana) hypothetical protein</fullName>
    </submittedName>
</protein>
<evidence type="ECO:0000256" key="1">
    <source>
        <dbReference type="ARBA" id="ARBA00008894"/>
    </source>
</evidence>
<dbReference type="FunFam" id="3.40.50.300:FF:001091">
    <property type="entry name" value="Probable disease resistance protein At1g61300"/>
    <property type="match status" value="1"/>
</dbReference>
<dbReference type="Pfam" id="PF23598">
    <property type="entry name" value="LRR_14"/>
    <property type="match status" value="2"/>
</dbReference>
<dbReference type="SUPFAM" id="SSF52540">
    <property type="entry name" value="P-loop containing nucleoside triphosphate hydrolases"/>
    <property type="match status" value="1"/>
</dbReference>
<dbReference type="InterPro" id="IPR058922">
    <property type="entry name" value="WHD_DRP"/>
</dbReference>
<feature type="domain" description="Disease resistance N-terminal" evidence="7">
    <location>
        <begin position="313"/>
        <end position="402"/>
    </location>
</feature>
<dbReference type="CDD" id="cd14798">
    <property type="entry name" value="RX-CC_like"/>
    <property type="match status" value="1"/>
</dbReference>
<sequence length="1196" mass="136981">MPSKSMIHGFKFLRVLDLQFVSIRSLPSEIGDLILLRYLALSLPDVKVMPSSIGNLCHLQTFILVGDEFKIPDSFWKIQTLRHFMVDSPIEPKAGCCLKDMHTLLQVQSGEWVRDGSLEKMRILRRLELYKISSSDSKGLDNALGRLNRLVWLEMEGEALPANILCSSNHPHLRYLQLRGPLERLHMDNIHYDAPFLRNLAILNLDGTRLESDDVSSKLATLPNLERLYLVDEAVVGSVLVFPKGGFPRLRYLSLGTLQDLEEWRVEEGAMPCLREVRLWWNQKEKGRGKKKIDGGSDSRYGVRKIERMAGAVVNLVLGKMSEYVFREVTPILNVGDEVEVSRITLRLLLSFLEDVDRKPNYQYSKLVEEWVSLIRGLAYDIEDVVDEYTLRVGRSRWKCSLKCIANLPTRIFARHHLAKSLQRINRNLQETSKHASELGIQGIPSTSLPSIKDTNLTLRFKEYSYDVAEDVVGFDHDIQVITNQLRDLHVTRRAVISIVGMGGLGKTTLANKVYNSQAVKHHFQCRAWIVVSQSYTARELLTNIMKQTMNIENNQIREMDEAEMKNKIKEHLKGTRYLVVMDDIWKVSDWETIKTAFPEEFTASRVLLTTRKMDVAETADPDSPPHHLKLLESEESWNLFCKNAFSNACCPPHLQHFQDKIINKCGGLPLAIVVLAGLLRSKHGAYEWSQTLERISHAPNKTDDQTHKILALSYNDLPHNLKSCFLYFAAFPEDYDIGADRLMRLWIAEGFVGSDQEGQTMEDRAEMYLIELINRCMIQVGRRNEIGSVVSVRIHDLLLDLARYEARELNFCRSIRDKGDSTDLRRLSITDDEGVHQYTSLGFAIPKLRSLLFLLKHDNVDMPSKSMIHGFKFLRVLDLQFVSIRSLPSEIGDLILLRYLNLSFSEVKELPSSIGNLCHLQTFIFLGNNLRIPSSFWKIQTLRHFRVGSAIEPKAGCCLKDMHTMWEVQSGEWVGDGSLERMRNLRRLGLYQISSSDSKGLDNALGRLNRLVWLEMMGHALPANILCSSNHPHLRYLQLWGPLERLHTDNIHHDAPFLPNLASLNLAMTRLESDDVSSKLATLPNLERLFLLDEAVVGSVLVFPKGGFSRLQYLSLWTLQDLKEWRVEEGAMPCLRELRLFDCSNMRMLPEGLRGLTQLKLFELHGMPIIKRRIEKDTGEDYYKIQHVPSINMPD</sequence>
<evidence type="ECO:0000256" key="3">
    <source>
        <dbReference type="ARBA" id="ARBA00022737"/>
    </source>
</evidence>
<dbReference type="AlphaFoldDB" id="A0A8D7FIU6"/>
<dbReference type="PANTHER" id="PTHR23155">
    <property type="entry name" value="DISEASE RESISTANCE PROTEIN RP"/>
    <property type="match status" value="1"/>
</dbReference>
<dbReference type="InterPro" id="IPR036388">
    <property type="entry name" value="WH-like_DNA-bd_sf"/>
</dbReference>
<dbReference type="InterPro" id="IPR002182">
    <property type="entry name" value="NB-ARC"/>
</dbReference>
<keyword evidence="2" id="KW-0433">Leucine-rich repeat</keyword>
<dbReference type="Pfam" id="PF00931">
    <property type="entry name" value="NB-ARC"/>
    <property type="match status" value="1"/>
</dbReference>
<evidence type="ECO:0000256" key="4">
    <source>
        <dbReference type="ARBA" id="ARBA00022741"/>
    </source>
</evidence>
<dbReference type="SUPFAM" id="SSF52058">
    <property type="entry name" value="L domain-like"/>
    <property type="match status" value="2"/>
</dbReference>
<dbReference type="InterPro" id="IPR032675">
    <property type="entry name" value="LRR_dom_sf"/>
</dbReference>
<feature type="domain" description="Disease resistance R13L4/SHOC-2-like LRR" evidence="9">
    <location>
        <begin position="7"/>
        <end position="294"/>
    </location>
</feature>
<evidence type="ECO:0000313" key="10">
    <source>
        <dbReference type="EMBL" id="CAG1857366.1"/>
    </source>
</evidence>
<dbReference type="InterPro" id="IPR038005">
    <property type="entry name" value="RX-like_CC"/>
</dbReference>
<name>A0A8D7FIU6_MUSAM</name>
<dbReference type="Gene3D" id="1.20.5.4130">
    <property type="match status" value="1"/>
</dbReference>
<dbReference type="Gene3D" id="1.10.10.10">
    <property type="entry name" value="Winged helix-like DNA-binding domain superfamily/Winged helix DNA-binding domain"/>
    <property type="match status" value="1"/>
</dbReference>
<accession>A0A8D7FIU6</accession>
<dbReference type="GO" id="GO:0043531">
    <property type="term" value="F:ADP binding"/>
    <property type="evidence" value="ECO:0007669"/>
    <property type="project" value="InterPro"/>
</dbReference>